<dbReference type="RefSeq" id="XP_053027395.1">
    <property type="nucleotide sequence ID" value="XM_053163418.1"/>
</dbReference>
<evidence type="ECO:0000256" key="1">
    <source>
        <dbReference type="SAM" id="MobiDB-lite"/>
    </source>
</evidence>
<evidence type="ECO:0000313" key="3">
    <source>
        <dbReference type="Proteomes" id="UP001164743"/>
    </source>
</evidence>
<name>A0ABY7D3M7_9BASI</name>
<protein>
    <submittedName>
        <fullName evidence="2">Uncharacterized protein</fullName>
    </submittedName>
</protein>
<accession>A0ABY7D3M7</accession>
<feature type="compositionally biased region" description="Low complexity" evidence="1">
    <location>
        <begin position="38"/>
        <end position="51"/>
    </location>
</feature>
<reference evidence="2" key="1">
    <citation type="submission" date="2022-10" db="EMBL/GenBank/DDBJ databases">
        <title>Puccinia triticina Genome sequencing and assembly.</title>
        <authorList>
            <person name="Li C."/>
        </authorList>
    </citation>
    <scope>NUCLEOTIDE SEQUENCE</scope>
    <source>
        <strain evidence="2">Pt15</strain>
    </source>
</reference>
<evidence type="ECO:0000313" key="2">
    <source>
        <dbReference type="EMBL" id="WAQ91840.1"/>
    </source>
</evidence>
<dbReference type="EMBL" id="CP110435">
    <property type="protein sequence ID" value="WAQ91840.1"/>
    <property type="molecule type" value="Genomic_DNA"/>
</dbReference>
<proteinExistence type="predicted"/>
<dbReference type="GeneID" id="77804313"/>
<sequence length="71" mass="7355">MRPPNPAQRTRKVNLCALNDPQELASSASATVPPLPPGADRSPSSPAASSASLVPATCFNRLADHCFAGRN</sequence>
<organism evidence="2 3">
    <name type="scientific">Puccinia triticina</name>
    <dbReference type="NCBI Taxonomy" id="208348"/>
    <lineage>
        <taxon>Eukaryota</taxon>
        <taxon>Fungi</taxon>
        <taxon>Dikarya</taxon>
        <taxon>Basidiomycota</taxon>
        <taxon>Pucciniomycotina</taxon>
        <taxon>Pucciniomycetes</taxon>
        <taxon>Pucciniales</taxon>
        <taxon>Pucciniaceae</taxon>
        <taxon>Puccinia</taxon>
    </lineage>
</organism>
<keyword evidence="3" id="KW-1185">Reference proteome</keyword>
<feature type="region of interest" description="Disordered" evidence="1">
    <location>
        <begin position="22"/>
        <end position="51"/>
    </location>
</feature>
<gene>
    <name evidence="2" type="ORF">PtA15_15A232</name>
</gene>
<dbReference type="Proteomes" id="UP001164743">
    <property type="component" value="Chromosome 15A"/>
</dbReference>